<evidence type="ECO:0000313" key="3">
    <source>
        <dbReference type="Proteomes" id="UP001430374"/>
    </source>
</evidence>
<reference evidence="2" key="1">
    <citation type="submission" date="2021-08" db="EMBL/GenBank/DDBJ databases">
        <title>Complete genome sequence of Chryseobacterium sp strain PS-8.</title>
        <authorList>
            <person name="Das S.K."/>
        </authorList>
    </citation>
    <scope>NUCLEOTIDE SEQUENCE</scope>
    <source>
        <strain evidence="2">PS-8</strain>
    </source>
</reference>
<comment type="caution">
    <text evidence="2">The sequence shown here is derived from an EMBL/GenBank/DDBJ whole genome shotgun (WGS) entry which is preliminary data.</text>
</comment>
<dbReference type="Proteomes" id="UP001430374">
    <property type="component" value="Unassembled WGS sequence"/>
</dbReference>
<dbReference type="RefSeq" id="WP_235132355.1">
    <property type="nucleotide sequence ID" value="NZ_JACSGT010000002.1"/>
</dbReference>
<evidence type="ECO:0000313" key="2">
    <source>
        <dbReference type="EMBL" id="MCF2221006.1"/>
    </source>
</evidence>
<dbReference type="EMBL" id="JACSGT010000002">
    <property type="protein sequence ID" value="MCF2221006.1"/>
    <property type="molecule type" value="Genomic_DNA"/>
</dbReference>
<accession>A0ABS9C998</accession>
<protein>
    <recommendedName>
        <fullName evidence="4">DUF3471 domain-containing protein</fullName>
    </recommendedName>
</protein>
<evidence type="ECO:0000256" key="1">
    <source>
        <dbReference type="SAM" id="SignalP"/>
    </source>
</evidence>
<proteinExistence type="predicted"/>
<name>A0ABS9C998_9FLAO</name>
<sequence>MKILLPFLFAFFTITVFGQSRTPSNEEKQAINPIIDEGFKNWSENWSYDTYILRSAKINSITVDEDYGDIKVYGTFSYKRVFQNFSGTFSAKLTSSGKLVSISYTDANGLRDTKAF</sequence>
<feature type="chain" id="PRO_5046073267" description="DUF3471 domain-containing protein" evidence="1">
    <location>
        <begin position="19"/>
        <end position="116"/>
    </location>
</feature>
<evidence type="ECO:0008006" key="4">
    <source>
        <dbReference type="Google" id="ProtNLM"/>
    </source>
</evidence>
<organism evidence="2 3">
    <name type="scientific">Chryseobacterium indicum</name>
    <dbReference type="NCBI Taxonomy" id="2766954"/>
    <lineage>
        <taxon>Bacteria</taxon>
        <taxon>Pseudomonadati</taxon>
        <taxon>Bacteroidota</taxon>
        <taxon>Flavobacteriia</taxon>
        <taxon>Flavobacteriales</taxon>
        <taxon>Weeksellaceae</taxon>
        <taxon>Chryseobacterium group</taxon>
        <taxon>Chryseobacterium</taxon>
    </lineage>
</organism>
<keyword evidence="3" id="KW-1185">Reference proteome</keyword>
<feature type="signal peptide" evidence="1">
    <location>
        <begin position="1"/>
        <end position="18"/>
    </location>
</feature>
<gene>
    <name evidence="2" type="ORF">H9Q08_17105</name>
</gene>
<keyword evidence="1" id="KW-0732">Signal</keyword>